<proteinExistence type="inferred from homology"/>
<evidence type="ECO:0000313" key="13">
    <source>
        <dbReference type="Proteomes" id="UP001266305"/>
    </source>
</evidence>
<evidence type="ECO:0000313" key="12">
    <source>
        <dbReference type="EMBL" id="KAK2103643.1"/>
    </source>
</evidence>
<comment type="similarity">
    <text evidence="2">Belongs to the GOLM family.</text>
</comment>
<evidence type="ECO:0000256" key="8">
    <source>
        <dbReference type="ARBA" id="ARBA00023136"/>
    </source>
</evidence>
<keyword evidence="5" id="KW-0735">Signal-anchor</keyword>
<accession>A0ABQ9V4K3</accession>
<evidence type="ECO:0000256" key="6">
    <source>
        <dbReference type="ARBA" id="ARBA00022989"/>
    </source>
</evidence>
<evidence type="ECO:0000256" key="9">
    <source>
        <dbReference type="ARBA" id="ARBA00030486"/>
    </source>
</evidence>
<evidence type="ECO:0000256" key="4">
    <source>
        <dbReference type="ARBA" id="ARBA00022692"/>
    </source>
</evidence>
<name>A0ABQ9V4K3_SAGOE</name>
<dbReference type="PANTHER" id="PTHR15896:SF7">
    <property type="entry name" value="PROTEIN GOLM2"/>
    <property type="match status" value="1"/>
</dbReference>
<dbReference type="EMBL" id="JASSZA010000008">
    <property type="protein sequence ID" value="KAK2103643.1"/>
    <property type="molecule type" value="Genomic_DNA"/>
</dbReference>
<protein>
    <recommendedName>
        <fullName evidence="3">Protein GOLM2</fullName>
    </recommendedName>
    <alternativeName>
        <fullName evidence="9">Golgi membrane protein 2</fullName>
    </alternativeName>
</protein>
<feature type="transmembrane region" description="Helical" evidence="11">
    <location>
        <begin position="12"/>
        <end position="33"/>
    </location>
</feature>
<feature type="coiled-coil region" evidence="10">
    <location>
        <begin position="39"/>
        <end position="66"/>
    </location>
</feature>
<dbReference type="InterPro" id="IPR026139">
    <property type="entry name" value="GOLM1/CASC4"/>
</dbReference>
<comment type="subcellular location">
    <subcellularLocation>
        <location evidence="1">Membrane</location>
        <topology evidence="1">Single-pass type II membrane protein</topology>
    </subcellularLocation>
</comment>
<keyword evidence="6 11" id="KW-1133">Transmembrane helix</keyword>
<evidence type="ECO:0000256" key="7">
    <source>
        <dbReference type="ARBA" id="ARBA00023054"/>
    </source>
</evidence>
<keyword evidence="7 10" id="KW-0175">Coiled coil</keyword>
<evidence type="ECO:0000256" key="1">
    <source>
        <dbReference type="ARBA" id="ARBA00004606"/>
    </source>
</evidence>
<evidence type="ECO:0000256" key="2">
    <source>
        <dbReference type="ARBA" id="ARBA00007474"/>
    </source>
</evidence>
<keyword evidence="13" id="KW-1185">Reference proteome</keyword>
<sequence length="109" mass="12354">MVGFGANRRAGRLPSLVLVVLLVVIVVLAFNYWSISSRHVLLQEEVAELQGQVQRTEVARGRLEKRNSDLLLLVDTHKKQIDQKEADYGRLSSRLQAREGLGKRCEDDK</sequence>
<comment type="caution">
    <text evidence="12">The sequence shown here is derived from an EMBL/GenBank/DDBJ whole genome shotgun (WGS) entry which is preliminary data.</text>
</comment>
<evidence type="ECO:0000256" key="5">
    <source>
        <dbReference type="ARBA" id="ARBA00022968"/>
    </source>
</evidence>
<keyword evidence="4 11" id="KW-0812">Transmembrane</keyword>
<evidence type="ECO:0000256" key="3">
    <source>
        <dbReference type="ARBA" id="ARBA00016211"/>
    </source>
</evidence>
<reference evidence="12 13" key="1">
    <citation type="submission" date="2023-05" db="EMBL/GenBank/DDBJ databases">
        <title>B98-5 Cell Line De Novo Hybrid Assembly: An Optical Mapping Approach.</title>
        <authorList>
            <person name="Kananen K."/>
            <person name="Auerbach J.A."/>
            <person name="Kautto E."/>
            <person name="Blachly J.S."/>
        </authorList>
    </citation>
    <scope>NUCLEOTIDE SEQUENCE [LARGE SCALE GENOMIC DNA]</scope>
    <source>
        <strain evidence="12">B95-8</strain>
        <tissue evidence="12">Cell line</tissue>
    </source>
</reference>
<dbReference type="PANTHER" id="PTHR15896">
    <property type="entry name" value="GOLGI PHOSPHOPROTEIN 2/GP73-RELATED"/>
    <property type="match status" value="1"/>
</dbReference>
<gene>
    <name evidence="12" type="primary">GOLM2</name>
    <name evidence="12" type="ORF">P7K49_017499</name>
</gene>
<dbReference type="Proteomes" id="UP001266305">
    <property type="component" value="Unassembled WGS sequence"/>
</dbReference>
<evidence type="ECO:0000256" key="10">
    <source>
        <dbReference type="SAM" id="Coils"/>
    </source>
</evidence>
<evidence type="ECO:0000256" key="11">
    <source>
        <dbReference type="SAM" id="Phobius"/>
    </source>
</evidence>
<dbReference type="PRINTS" id="PR02084">
    <property type="entry name" value="GOLM1CASC4"/>
</dbReference>
<organism evidence="12 13">
    <name type="scientific">Saguinus oedipus</name>
    <name type="common">Cotton-top tamarin</name>
    <name type="synonym">Oedipomidas oedipus</name>
    <dbReference type="NCBI Taxonomy" id="9490"/>
    <lineage>
        <taxon>Eukaryota</taxon>
        <taxon>Metazoa</taxon>
        <taxon>Chordata</taxon>
        <taxon>Craniata</taxon>
        <taxon>Vertebrata</taxon>
        <taxon>Euteleostomi</taxon>
        <taxon>Mammalia</taxon>
        <taxon>Eutheria</taxon>
        <taxon>Euarchontoglires</taxon>
        <taxon>Primates</taxon>
        <taxon>Haplorrhini</taxon>
        <taxon>Platyrrhini</taxon>
        <taxon>Cebidae</taxon>
        <taxon>Callitrichinae</taxon>
        <taxon>Saguinus</taxon>
    </lineage>
</organism>
<keyword evidence="8 11" id="KW-0472">Membrane</keyword>